<feature type="region of interest" description="Disordered" evidence="1">
    <location>
        <begin position="376"/>
        <end position="395"/>
    </location>
</feature>
<dbReference type="GeneID" id="73335765"/>
<dbReference type="RefSeq" id="XP_049136712.1">
    <property type="nucleotide sequence ID" value="XM_049280755.1"/>
</dbReference>
<evidence type="ECO:0000313" key="2">
    <source>
        <dbReference type="EMBL" id="UQC75064.1"/>
    </source>
</evidence>
<accession>A0A9Q8SCX4</accession>
<keyword evidence="3" id="KW-1185">Reference proteome</keyword>
<organism evidence="2 3">
    <name type="scientific">Colletotrichum lupini</name>
    <dbReference type="NCBI Taxonomy" id="145971"/>
    <lineage>
        <taxon>Eukaryota</taxon>
        <taxon>Fungi</taxon>
        <taxon>Dikarya</taxon>
        <taxon>Ascomycota</taxon>
        <taxon>Pezizomycotina</taxon>
        <taxon>Sordariomycetes</taxon>
        <taxon>Hypocreomycetidae</taxon>
        <taxon>Glomerellales</taxon>
        <taxon>Glomerellaceae</taxon>
        <taxon>Colletotrichum</taxon>
        <taxon>Colletotrichum acutatum species complex</taxon>
    </lineage>
</organism>
<dbReference type="Proteomes" id="UP000830671">
    <property type="component" value="Chromosome 1"/>
</dbReference>
<evidence type="ECO:0000313" key="3">
    <source>
        <dbReference type="Proteomes" id="UP000830671"/>
    </source>
</evidence>
<dbReference type="KEGG" id="clup:CLUP02_01717"/>
<evidence type="ECO:0000256" key="1">
    <source>
        <dbReference type="SAM" id="MobiDB-lite"/>
    </source>
</evidence>
<sequence>MRTEGSQHSTTSRRTPVGWDIGRKGRIRVVQAHSRTFGTSQNAVKSQMQSWTVVRIQAEAPSARLADNFLLARILSLRIPLLERSLRFKFTPSDAHPVNLPPHLDEVGRSSRWQRVDLPPSKSNSRLQSRAWSFPKVKLQDEFLLVTRAALTLPMMGIQASRRWCYHHEPRDTEFGILRMAGKPAIRRQISHHSPITWTPKSCIRLRCFQVIDKLDQSFSGVKHRAQPSALFLGALLSRDPRAIDSMGRIFRLGHFVSSYPLQSWGRMLLSELVPNWQMPGIPTDGQIPIKTTRRLDVTMHAREACKVPKVCSVSHVASFWNALAFIQRGYYQHGMCMEYGISAQSPINSVPPGPLPRVLLQQKNVTSQLRLAGTIQQSTRFPQPKNTDNPFMPV</sequence>
<proteinExistence type="predicted"/>
<reference evidence="2" key="1">
    <citation type="journal article" date="2021" name="Mol. Plant Microbe Interact.">
        <title>Complete Genome Sequence of the Plant-Pathogenic Fungus Colletotrichum lupini.</title>
        <authorList>
            <person name="Baroncelli R."/>
            <person name="Pensec F."/>
            <person name="Da Lio D."/>
            <person name="Boufleur T."/>
            <person name="Vicente I."/>
            <person name="Sarrocco S."/>
            <person name="Picot A."/>
            <person name="Baraldi E."/>
            <person name="Sukno S."/>
            <person name="Thon M."/>
            <person name="Le Floch G."/>
        </authorList>
    </citation>
    <scope>NUCLEOTIDE SEQUENCE</scope>
    <source>
        <strain evidence="2">IMI 504893</strain>
    </source>
</reference>
<dbReference type="EMBL" id="CP019471">
    <property type="protein sequence ID" value="UQC75064.1"/>
    <property type="molecule type" value="Genomic_DNA"/>
</dbReference>
<dbReference type="AlphaFoldDB" id="A0A9Q8SCX4"/>
<gene>
    <name evidence="2" type="ORF">CLUP02_01717</name>
</gene>
<protein>
    <submittedName>
        <fullName evidence="2">Uncharacterized protein</fullName>
    </submittedName>
</protein>
<name>A0A9Q8SCX4_9PEZI</name>